<gene>
    <name evidence="2" type="ORF">FZZ93_05645</name>
</gene>
<evidence type="ECO:0000256" key="1">
    <source>
        <dbReference type="SAM" id="Phobius"/>
    </source>
</evidence>
<dbReference type="RefSeq" id="WP_149321361.1">
    <property type="nucleotide sequence ID" value="NZ_JARWAH010000003.1"/>
</dbReference>
<dbReference type="Proteomes" id="UP000324260">
    <property type="component" value="Unassembled WGS sequence"/>
</dbReference>
<keyword evidence="1" id="KW-0812">Transmembrane</keyword>
<keyword evidence="3" id="KW-1185">Reference proteome</keyword>
<evidence type="ECO:0000313" key="3">
    <source>
        <dbReference type="Proteomes" id="UP000324260"/>
    </source>
</evidence>
<proteinExistence type="predicted"/>
<name>A0A5D9DBN4_HALER</name>
<accession>A0A5D9DBN4</accession>
<dbReference type="OrthoDB" id="6446806at2"/>
<protein>
    <submittedName>
        <fullName evidence="2">Uncharacterized protein</fullName>
    </submittedName>
</protein>
<reference evidence="2 3" key="1">
    <citation type="submission" date="2019-08" db="EMBL/GenBank/DDBJ databases">
        <title>Draft Genome Sequence of Halomonas eurihalina Isolated from Preserved Hide-surface.</title>
        <authorList>
            <person name="Hussain S.A."/>
            <person name="Xu A."/>
            <person name="Sarker M."/>
            <person name="Sommers C."/>
        </authorList>
    </citation>
    <scope>NUCLEOTIDE SEQUENCE [LARGE SCALE GENOMIC DNA]</scope>
    <source>
        <strain evidence="2 3">MS1</strain>
    </source>
</reference>
<keyword evidence="1" id="KW-0472">Membrane</keyword>
<dbReference type="EMBL" id="VTPU01000004">
    <property type="protein sequence ID" value="TZG40530.1"/>
    <property type="molecule type" value="Genomic_DNA"/>
</dbReference>
<feature type="transmembrane region" description="Helical" evidence="1">
    <location>
        <begin position="29"/>
        <end position="46"/>
    </location>
</feature>
<keyword evidence="1" id="KW-1133">Transmembrane helix</keyword>
<evidence type="ECO:0000313" key="2">
    <source>
        <dbReference type="EMBL" id="TZG40530.1"/>
    </source>
</evidence>
<dbReference type="AlphaFoldDB" id="A0A5D9DBN4"/>
<comment type="caution">
    <text evidence="2">The sequence shown here is derived from an EMBL/GenBank/DDBJ whole genome shotgun (WGS) entry which is preliminary data.</text>
</comment>
<sequence length="167" mass="18568">MSTDRNDLEFRVYVSFCVEKVTETLNARAERFCTFLLILLGSAVFAEMSNTFVLGVAVAAIAAVQFVCRFGEAAGAAKAQKHRYSGLLGSMSRLGDDELQSRIDRIEELDTRSPSFIDVIAYNKACYMCEKEDGMRPLPTFAWLMAFLVGGHPCGHRVRKESRSSAH</sequence>
<organism evidence="2 3">
    <name type="scientific">Halomonas eurihalina</name>
    <dbReference type="NCBI Taxonomy" id="42566"/>
    <lineage>
        <taxon>Bacteria</taxon>
        <taxon>Pseudomonadati</taxon>
        <taxon>Pseudomonadota</taxon>
        <taxon>Gammaproteobacteria</taxon>
        <taxon>Oceanospirillales</taxon>
        <taxon>Halomonadaceae</taxon>
        <taxon>Halomonas</taxon>
    </lineage>
</organism>